<feature type="transmembrane region" description="Helical" evidence="1">
    <location>
        <begin position="420"/>
        <end position="441"/>
    </location>
</feature>
<dbReference type="EMBL" id="JACXAC010000006">
    <property type="protein sequence ID" value="MBD2724046.1"/>
    <property type="molecule type" value="Genomic_DNA"/>
</dbReference>
<feature type="transmembrane region" description="Helical" evidence="1">
    <location>
        <begin position="297"/>
        <end position="317"/>
    </location>
</feature>
<feature type="transmembrane region" description="Helical" evidence="1">
    <location>
        <begin position="129"/>
        <end position="147"/>
    </location>
</feature>
<dbReference type="PANTHER" id="PTHR23028:SF131">
    <property type="entry name" value="BLR2367 PROTEIN"/>
    <property type="match status" value="1"/>
</dbReference>
<evidence type="ECO:0000259" key="2">
    <source>
        <dbReference type="Pfam" id="PF01757"/>
    </source>
</evidence>
<dbReference type="RefSeq" id="WP_190927392.1">
    <property type="nucleotide sequence ID" value="NZ_JACXAC010000006.1"/>
</dbReference>
<feature type="transmembrane region" description="Helical" evidence="1">
    <location>
        <begin position="389"/>
        <end position="408"/>
    </location>
</feature>
<feature type="domain" description="Acyltransferase 3" evidence="2">
    <location>
        <begin position="52"/>
        <end position="266"/>
    </location>
</feature>
<reference evidence="3 4" key="1">
    <citation type="submission" date="2020-09" db="EMBL/GenBank/DDBJ databases">
        <authorList>
            <person name="Kim M.K."/>
        </authorList>
    </citation>
    <scope>NUCLEOTIDE SEQUENCE [LARGE SCALE GENOMIC DNA]</scope>
    <source>
        <strain evidence="3 4">BT189</strain>
    </source>
</reference>
<keyword evidence="1" id="KW-1133">Transmembrane helix</keyword>
<keyword evidence="1" id="KW-0472">Membrane</keyword>
<sequence length="466" mass="52148">MLQWHTKAGQEKRTAVCWNYQAVIEGMIPSSAPASTSSTKEIAHHPKRKFEYRLEGLRGMAALVVVWFHGVSIERGLDPHFTLSGPLAYHVPGHLSVLLFFILSGYVIGITNAVPLTGPTVRTYLKKRFVRIYPIYAVAMLLTWAVAQPYPVGTWLAHLSLTHVLLAKVIIENEPAWSLHYEVVFYLLFIPVSLWRANAWPVAGGCVLLGVVNQLLWPTNTLLTCYCFGLAFWLCGLGLSQRALPSRWASSQFLVGMLLLLLSLHSFNIFETLLWKVAQLAVGDRLYYHYFPGAEQLRAVITFGDLAFLPVGALYILLFTNQDFPGRQYTLWALFGLPAATFLYLGQHHGQLNLAPYNLSSAFYVAAVALVAVPSARIEAVAARAMQRLVKLGGISYGLYIVHFPIMTGLRRVEAFSGTGFTYGVRFALYLLLSLLLAYYLEKLLQPQMRRLLTSQKQELAVPRPT</sequence>
<evidence type="ECO:0000313" key="4">
    <source>
        <dbReference type="Proteomes" id="UP000606003"/>
    </source>
</evidence>
<organism evidence="3 4">
    <name type="scientific">Hymenobacter armeniacus</name>
    <dbReference type="NCBI Taxonomy" id="2771358"/>
    <lineage>
        <taxon>Bacteria</taxon>
        <taxon>Pseudomonadati</taxon>
        <taxon>Bacteroidota</taxon>
        <taxon>Cytophagia</taxon>
        <taxon>Cytophagales</taxon>
        <taxon>Hymenobacteraceae</taxon>
        <taxon>Hymenobacter</taxon>
    </lineage>
</organism>
<keyword evidence="3" id="KW-0808">Transferase</keyword>
<evidence type="ECO:0000256" key="1">
    <source>
        <dbReference type="SAM" id="Phobius"/>
    </source>
</evidence>
<proteinExistence type="predicted"/>
<keyword evidence="4" id="KW-1185">Reference proteome</keyword>
<evidence type="ECO:0000313" key="3">
    <source>
        <dbReference type="EMBL" id="MBD2724046.1"/>
    </source>
</evidence>
<gene>
    <name evidence="3" type="ORF">IC234_18100</name>
</gene>
<feature type="transmembrane region" description="Helical" evidence="1">
    <location>
        <begin position="56"/>
        <end position="73"/>
    </location>
</feature>
<dbReference type="PANTHER" id="PTHR23028">
    <property type="entry name" value="ACETYLTRANSFERASE"/>
    <property type="match status" value="1"/>
</dbReference>
<comment type="caution">
    <text evidence="3">The sequence shown here is derived from an EMBL/GenBank/DDBJ whole genome shotgun (WGS) entry which is preliminary data.</text>
</comment>
<dbReference type="Pfam" id="PF01757">
    <property type="entry name" value="Acyl_transf_3"/>
    <property type="match status" value="1"/>
</dbReference>
<dbReference type="Proteomes" id="UP000606003">
    <property type="component" value="Unassembled WGS sequence"/>
</dbReference>
<protein>
    <submittedName>
        <fullName evidence="3">Acyltransferase</fullName>
    </submittedName>
</protein>
<feature type="transmembrane region" description="Helical" evidence="1">
    <location>
        <begin position="215"/>
        <end position="239"/>
    </location>
</feature>
<dbReference type="GO" id="GO:0016746">
    <property type="term" value="F:acyltransferase activity"/>
    <property type="evidence" value="ECO:0007669"/>
    <property type="project" value="UniProtKB-KW"/>
</dbReference>
<accession>A0ABR8JYL0</accession>
<dbReference type="InterPro" id="IPR050879">
    <property type="entry name" value="Acyltransferase_3"/>
</dbReference>
<keyword evidence="1" id="KW-0812">Transmembrane</keyword>
<dbReference type="InterPro" id="IPR002656">
    <property type="entry name" value="Acyl_transf_3_dom"/>
</dbReference>
<feature type="transmembrane region" description="Helical" evidence="1">
    <location>
        <begin position="93"/>
        <end position="117"/>
    </location>
</feature>
<keyword evidence="3" id="KW-0012">Acyltransferase</keyword>
<name>A0ABR8JYL0_9BACT</name>
<feature type="transmembrane region" description="Helical" evidence="1">
    <location>
        <begin position="359"/>
        <end position="377"/>
    </location>
</feature>
<feature type="transmembrane region" description="Helical" evidence="1">
    <location>
        <begin position="329"/>
        <end position="347"/>
    </location>
</feature>
<feature type="transmembrane region" description="Helical" evidence="1">
    <location>
        <begin position="251"/>
        <end position="270"/>
    </location>
</feature>